<dbReference type="PROSITE" id="PS51462">
    <property type="entry name" value="NUDIX"/>
    <property type="match status" value="1"/>
</dbReference>
<dbReference type="PANTHER" id="PTHR16099:SF5">
    <property type="entry name" value="NUCLEOTIDE TRIPHOSPHATE DIPHOSPHATASE NUDT15"/>
    <property type="match status" value="1"/>
</dbReference>
<evidence type="ECO:0000256" key="3">
    <source>
        <dbReference type="SAM" id="Phobius"/>
    </source>
</evidence>
<sequence length="204" mass="22639">MPRFIAHERGLPEQLIIMYLTVAGIVAIVHTIYSVTTVKVSDPFRTGESGYTPGSSKVPDQMTRMQSVVDVHVLFLNDKDECLFIQRANTGHRDGQYSLVAGHLEPGESIEACAIRESKEEAGVTIAPGALDFTLVMRRDSEQNRISFFLSCRSWQGILTNMEPHKCSGFVWAKLDNPPAPTVDYVANALERIREGVLLADFKA</sequence>
<dbReference type="SUPFAM" id="SSF55811">
    <property type="entry name" value="Nudix"/>
    <property type="match status" value="1"/>
</dbReference>
<evidence type="ECO:0000313" key="6">
    <source>
        <dbReference type="Proteomes" id="UP000494365"/>
    </source>
</evidence>
<gene>
    <name evidence="5" type="ORF">LMG28614_00478</name>
</gene>
<dbReference type="Proteomes" id="UP000494365">
    <property type="component" value="Unassembled WGS sequence"/>
</dbReference>
<organism evidence="5 6">
    <name type="scientific">Paraburkholderia ultramafica</name>
    <dbReference type="NCBI Taxonomy" id="1544867"/>
    <lineage>
        <taxon>Bacteria</taxon>
        <taxon>Pseudomonadati</taxon>
        <taxon>Pseudomonadota</taxon>
        <taxon>Betaproteobacteria</taxon>
        <taxon>Burkholderiales</taxon>
        <taxon>Burkholderiaceae</taxon>
        <taxon>Paraburkholderia</taxon>
    </lineage>
</organism>
<evidence type="ECO:0000256" key="1">
    <source>
        <dbReference type="ARBA" id="ARBA00001946"/>
    </source>
</evidence>
<dbReference type="Pfam" id="PF00293">
    <property type="entry name" value="NUDIX"/>
    <property type="match status" value="1"/>
</dbReference>
<keyword evidence="2" id="KW-0378">Hydrolase</keyword>
<dbReference type="Gene3D" id="3.90.79.10">
    <property type="entry name" value="Nucleoside Triphosphate Pyrophosphohydrolase"/>
    <property type="match status" value="1"/>
</dbReference>
<dbReference type="AlphaFoldDB" id="A0A6S7ATZ1"/>
<proteinExistence type="predicted"/>
<feature type="domain" description="Nudix hydrolase" evidence="4">
    <location>
        <begin position="66"/>
        <end position="195"/>
    </location>
</feature>
<evidence type="ECO:0000313" key="5">
    <source>
        <dbReference type="EMBL" id="CAB3777855.1"/>
    </source>
</evidence>
<dbReference type="CDD" id="cd04683">
    <property type="entry name" value="NUDIX_Hydrolase"/>
    <property type="match status" value="1"/>
</dbReference>
<dbReference type="GO" id="GO:0005829">
    <property type="term" value="C:cytosol"/>
    <property type="evidence" value="ECO:0007669"/>
    <property type="project" value="TreeGrafter"/>
</dbReference>
<dbReference type="InterPro" id="IPR020084">
    <property type="entry name" value="NUDIX_hydrolase_CS"/>
</dbReference>
<comment type="cofactor">
    <cofactor evidence="1">
        <name>Mg(2+)</name>
        <dbReference type="ChEBI" id="CHEBI:18420"/>
    </cofactor>
</comment>
<dbReference type="GO" id="GO:0035539">
    <property type="term" value="F:8-oxo-7,8-dihydrodeoxyguanosine triphosphate pyrophosphatase activity"/>
    <property type="evidence" value="ECO:0007669"/>
    <property type="project" value="TreeGrafter"/>
</dbReference>
<dbReference type="GO" id="GO:0006203">
    <property type="term" value="P:dGTP catabolic process"/>
    <property type="evidence" value="ECO:0007669"/>
    <property type="project" value="TreeGrafter"/>
</dbReference>
<keyword evidence="3" id="KW-0472">Membrane</keyword>
<protein>
    <recommendedName>
        <fullName evidence="4">Nudix hydrolase domain-containing protein</fullName>
    </recommendedName>
</protein>
<dbReference type="EMBL" id="CADIKK010000002">
    <property type="protein sequence ID" value="CAB3777855.1"/>
    <property type="molecule type" value="Genomic_DNA"/>
</dbReference>
<dbReference type="PANTHER" id="PTHR16099">
    <property type="entry name" value="8-OXO-DGTP DIPHOSPHATES NUDT15"/>
    <property type="match status" value="1"/>
</dbReference>
<dbReference type="InterPro" id="IPR000086">
    <property type="entry name" value="NUDIX_hydrolase_dom"/>
</dbReference>
<keyword evidence="3" id="KW-1133">Transmembrane helix</keyword>
<dbReference type="PROSITE" id="PS00893">
    <property type="entry name" value="NUDIX_BOX"/>
    <property type="match status" value="1"/>
</dbReference>
<keyword evidence="6" id="KW-1185">Reference proteome</keyword>
<evidence type="ECO:0000259" key="4">
    <source>
        <dbReference type="PROSITE" id="PS51462"/>
    </source>
</evidence>
<name>A0A6S7ATZ1_9BURK</name>
<evidence type="ECO:0000256" key="2">
    <source>
        <dbReference type="ARBA" id="ARBA00022801"/>
    </source>
</evidence>
<feature type="transmembrane region" description="Helical" evidence="3">
    <location>
        <begin position="16"/>
        <end position="35"/>
    </location>
</feature>
<accession>A0A6S7ATZ1</accession>
<keyword evidence="3" id="KW-0812">Transmembrane</keyword>
<reference evidence="5 6" key="1">
    <citation type="submission" date="2020-04" db="EMBL/GenBank/DDBJ databases">
        <authorList>
            <person name="De Canck E."/>
        </authorList>
    </citation>
    <scope>NUCLEOTIDE SEQUENCE [LARGE SCALE GENOMIC DNA]</scope>
    <source>
        <strain evidence="5 6">LMG 28614</strain>
    </source>
</reference>
<dbReference type="InterPro" id="IPR015797">
    <property type="entry name" value="NUDIX_hydrolase-like_dom_sf"/>
</dbReference>